<comment type="subcellular location">
    <subcellularLocation>
        <location evidence="1">Secreted</location>
        <location evidence="1">Extracellular space</location>
    </subcellularLocation>
</comment>
<gene>
    <name evidence="10" type="ORF">APLA_LOCUS7352</name>
</gene>
<dbReference type="Proteomes" id="UP000494106">
    <property type="component" value="Unassembled WGS sequence"/>
</dbReference>
<feature type="signal peptide" evidence="8">
    <location>
        <begin position="1"/>
        <end position="23"/>
    </location>
</feature>
<keyword evidence="4" id="KW-1199">Hemostasis impairing toxin</keyword>
<evidence type="ECO:0000256" key="7">
    <source>
        <dbReference type="SAM" id="MobiDB-lite"/>
    </source>
</evidence>
<dbReference type="PROSITE" id="PS00134">
    <property type="entry name" value="TRYPSIN_HIS"/>
    <property type="match status" value="1"/>
</dbReference>
<dbReference type="InterPro" id="IPR009003">
    <property type="entry name" value="Peptidase_S1_PA"/>
</dbReference>
<name>A0A8S1A169_ARCPL</name>
<evidence type="ECO:0000256" key="4">
    <source>
        <dbReference type="ARBA" id="ARBA00023240"/>
    </source>
</evidence>
<evidence type="ECO:0000256" key="3">
    <source>
        <dbReference type="ARBA" id="ARBA00023157"/>
    </source>
</evidence>
<organism evidence="10 11">
    <name type="scientific">Arctia plantaginis</name>
    <name type="common">Wood tiger moth</name>
    <name type="synonym">Phalaena plantaginis</name>
    <dbReference type="NCBI Taxonomy" id="874455"/>
    <lineage>
        <taxon>Eukaryota</taxon>
        <taxon>Metazoa</taxon>
        <taxon>Ecdysozoa</taxon>
        <taxon>Arthropoda</taxon>
        <taxon>Hexapoda</taxon>
        <taxon>Insecta</taxon>
        <taxon>Pterygota</taxon>
        <taxon>Neoptera</taxon>
        <taxon>Endopterygota</taxon>
        <taxon>Lepidoptera</taxon>
        <taxon>Glossata</taxon>
        <taxon>Ditrysia</taxon>
        <taxon>Noctuoidea</taxon>
        <taxon>Erebidae</taxon>
        <taxon>Arctiinae</taxon>
        <taxon>Arctia</taxon>
    </lineage>
</organism>
<dbReference type="GO" id="GO:0090729">
    <property type="term" value="F:toxin activity"/>
    <property type="evidence" value="ECO:0007669"/>
    <property type="project" value="UniProtKB-KW"/>
</dbReference>
<dbReference type="Gene3D" id="2.40.10.10">
    <property type="entry name" value="Trypsin-like serine proteases"/>
    <property type="match status" value="1"/>
</dbReference>
<dbReference type="InterPro" id="IPR001314">
    <property type="entry name" value="Peptidase_S1A"/>
</dbReference>
<dbReference type="PROSITE" id="PS50240">
    <property type="entry name" value="TRYPSIN_DOM"/>
    <property type="match status" value="1"/>
</dbReference>
<accession>A0A8S1A169</accession>
<keyword evidence="2" id="KW-0800">Toxin</keyword>
<dbReference type="Pfam" id="PF00089">
    <property type="entry name" value="Trypsin"/>
    <property type="match status" value="1"/>
</dbReference>
<dbReference type="InterPro" id="IPR001254">
    <property type="entry name" value="Trypsin_dom"/>
</dbReference>
<dbReference type="PANTHER" id="PTHR24252">
    <property type="entry name" value="ACROSIN-RELATED"/>
    <property type="match status" value="1"/>
</dbReference>
<evidence type="ECO:0000313" key="11">
    <source>
        <dbReference type="Proteomes" id="UP000494106"/>
    </source>
</evidence>
<feature type="compositionally biased region" description="Basic and acidic residues" evidence="7">
    <location>
        <begin position="60"/>
        <end position="80"/>
    </location>
</feature>
<reference evidence="10 11" key="1">
    <citation type="submission" date="2020-04" db="EMBL/GenBank/DDBJ databases">
        <authorList>
            <person name="Wallbank WR R."/>
            <person name="Pardo Diaz C."/>
            <person name="Kozak K."/>
            <person name="Martin S."/>
            <person name="Jiggins C."/>
            <person name="Moest M."/>
            <person name="Warren A I."/>
            <person name="Byers J.R.P. K."/>
            <person name="Montejo-Kovacevich G."/>
            <person name="Yen C E."/>
        </authorList>
    </citation>
    <scope>NUCLEOTIDE SEQUENCE [LARGE SCALE GENOMIC DNA]</scope>
</reference>
<feature type="compositionally biased region" description="Polar residues" evidence="7">
    <location>
        <begin position="166"/>
        <end position="194"/>
    </location>
</feature>
<keyword evidence="8" id="KW-0732">Signal</keyword>
<feature type="compositionally biased region" description="Low complexity" evidence="7">
    <location>
        <begin position="257"/>
        <end position="270"/>
    </location>
</feature>
<dbReference type="OrthoDB" id="7421764at2759"/>
<dbReference type="CDD" id="cd00190">
    <property type="entry name" value="Tryp_SPc"/>
    <property type="match status" value="1"/>
</dbReference>
<proteinExistence type="predicted"/>
<feature type="domain" description="Peptidase S1" evidence="9">
    <location>
        <begin position="402"/>
        <end position="639"/>
    </location>
</feature>
<feature type="chain" id="PRO_5035773044" description="Peptidase S1 domain-containing protein" evidence="8">
    <location>
        <begin position="24"/>
        <end position="689"/>
    </location>
</feature>
<feature type="compositionally biased region" description="Low complexity" evidence="7">
    <location>
        <begin position="100"/>
        <end position="111"/>
    </location>
</feature>
<keyword evidence="6" id="KW-1205">Fibrinolytic toxin</keyword>
<dbReference type="InterPro" id="IPR018114">
    <property type="entry name" value="TRYPSIN_HIS"/>
</dbReference>
<feature type="region of interest" description="Disordered" evidence="7">
    <location>
        <begin position="53"/>
        <end position="118"/>
    </location>
</feature>
<evidence type="ECO:0000256" key="6">
    <source>
        <dbReference type="ARBA" id="ARBA00084094"/>
    </source>
</evidence>
<dbReference type="GO" id="GO:0004252">
    <property type="term" value="F:serine-type endopeptidase activity"/>
    <property type="evidence" value="ECO:0007669"/>
    <property type="project" value="InterPro"/>
</dbReference>
<dbReference type="SUPFAM" id="SSF50494">
    <property type="entry name" value="Trypsin-like serine proteases"/>
    <property type="match status" value="1"/>
</dbReference>
<sequence length="689" mass="77240">MDYTVLYTPLLMLGLSCITVTQGQYYDVYQGLQQFYQPYQRPVDLFAPYNIYTGTHRQPNRQDNRRRNDDEEVYARRPPLDEYDNDFPITTPKSSRKTTKSYSSHSNKNSNIRNYNTAPINNFYDNRRATTENAFVSNSYNNRGSDSFNRPVTENVFENQKPREIYNQNNFDSRGNSQNNRRTDSNVDYDNNFNRVPANNWNPNTHNNNNFEQPTNHRNPDVHAISMQNRPTQNNRNNNFGSPNSGFINTDHDNNRGNDNFNRGTTNNRGSPNNRGVLNTNYDGELSGGNNYNDNRRPGVKPIPGDVNQPPITNKPVTNNPYDSGFGDFSKSSSDSPDILIGPDEEDMSEGQKRQYINMAEKMCDGYKSMHLKKIVALPLLPSPDPVQVNVSSCVPITAPLVIGGKVTSINEFPHMALVGWKKIRGSGYAWKCGGSLISNQYVLTAGHCTYQDKDYEVDSGPPQAVQLGSSYLNDPGALVVQTSAVIRHPKYKQRRSYYDIAVIKMAQTVKFSEMVRPACLGVPPPVGKKVIATGWGRTEFGGDHSAELRSVSLPVWNMAECREIWGTSLKLPNGPSPASHMCAGEKAGGKDTCQGDSGGPAQIQDGCVWRVVAVTSYGRSCGAPNTPALYAITQRVFVAAVIFGYDEDQGLNERPTFEDRREPSFNNRQTGFSNYRPASYPVNDYRRQ</sequence>
<dbReference type="SMART" id="SM00020">
    <property type="entry name" value="Tryp_SPc"/>
    <property type="match status" value="1"/>
</dbReference>
<comment type="function">
    <text evidence="5">Fibrinolytic activity; shows preferential cleavage of Arg-Gly bonds in all three fibrinogen chains. Contact with the caterpillars causes severe bleeding, due the anticoagulant effect of the protein.</text>
</comment>
<dbReference type="GO" id="GO:0005576">
    <property type="term" value="C:extracellular region"/>
    <property type="evidence" value="ECO:0007669"/>
    <property type="project" value="UniProtKB-SubCell"/>
</dbReference>
<evidence type="ECO:0000313" key="10">
    <source>
        <dbReference type="EMBL" id="CAB3238234.1"/>
    </source>
</evidence>
<feature type="compositionally biased region" description="Low complexity" evidence="7">
    <location>
        <begin position="199"/>
        <end position="210"/>
    </location>
</feature>
<feature type="compositionally biased region" description="Low complexity" evidence="7">
    <location>
        <begin position="228"/>
        <end position="249"/>
    </location>
</feature>
<keyword evidence="11" id="KW-1185">Reference proteome</keyword>
<feature type="compositionally biased region" description="Polar residues" evidence="7">
    <location>
        <begin position="310"/>
        <end position="319"/>
    </location>
</feature>
<evidence type="ECO:0000256" key="1">
    <source>
        <dbReference type="ARBA" id="ARBA00004239"/>
    </source>
</evidence>
<dbReference type="PANTHER" id="PTHR24252:SF7">
    <property type="entry name" value="HYALIN"/>
    <property type="match status" value="1"/>
</dbReference>
<evidence type="ECO:0000259" key="9">
    <source>
        <dbReference type="PROSITE" id="PS50240"/>
    </source>
</evidence>
<feature type="region of interest" description="Disordered" evidence="7">
    <location>
        <begin position="652"/>
        <end position="689"/>
    </location>
</feature>
<keyword evidence="3" id="KW-1015">Disulfide bond</keyword>
<evidence type="ECO:0000256" key="8">
    <source>
        <dbReference type="SAM" id="SignalP"/>
    </source>
</evidence>
<evidence type="ECO:0000256" key="2">
    <source>
        <dbReference type="ARBA" id="ARBA00022656"/>
    </source>
</evidence>
<feature type="region of interest" description="Disordered" evidence="7">
    <location>
        <begin position="157"/>
        <end position="319"/>
    </location>
</feature>
<comment type="caution">
    <text evidence="10">The sequence shown here is derived from an EMBL/GenBank/DDBJ whole genome shotgun (WGS) entry which is preliminary data.</text>
</comment>
<evidence type="ECO:0000256" key="5">
    <source>
        <dbReference type="ARBA" id="ARBA00055534"/>
    </source>
</evidence>
<dbReference type="AlphaFoldDB" id="A0A8S1A169"/>
<dbReference type="FunFam" id="2.40.10.10:FF:000068">
    <property type="entry name" value="transmembrane protease serine 2"/>
    <property type="match status" value="1"/>
</dbReference>
<feature type="compositionally biased region" description="Polar residues" evidence="7">
    <location>
        <begin position="665"/>
        <end position="674"/>
    </location>
</feature>
<dbReference type="EMBL" id="CADEBC010000497">
    <property type="protein sequence ID" value="CAB3238234.1"/>
    <property type="molecule type" value="Genomic_DNA"/>
</dbReference>
<feature type="compositionally biased region" description="Polar residues" evidence="7">
    <location>
        <begin position="271"/>
        <end position="293"/>
    </location>
</feature>
<dbReference type="InterPro" id="IPR043504">
    <property type="entry name" value="Peptidase_S1_PA_chymotrypsin"/>
</dbReference>
<dbReference type="GO" id="GO:0006508">
    <property type="term" value="P:proteolysis"/>
    <property type="evidence" value="ECO:0007669"/>
    <property type="project" value="InterPro"/>
</dbReference>
<dbReference type="PRINTS" id="PR00722">
    <property type="entry name" value="CHYMOTRYPSIN"/>
</dbReference>
<protein>
    <recommendedName>
        <fullName evidence="9">Peptidase S1 domain-containing protein</fullName>
    </recommendedName>
</protein>